<keyword evidence="2" id="KW-1185">Reference proteome</keyword>
<name>A0A9R0IMI1_SPIOL</name>
<dbReference type="GO" id="GO:0010020">
    <property type="term" value="P:chloroplast fission"/>
    <property type="evidence" value="ECO:0007669"/>
    <property type="project" value="InterPro"/>
</dbReference>
<proteinExistence type="predicted"/>
<gene>
    <name evidence="3" type="primary">LOC110790373</name>
</gene>
<dbReference type="Proteomes" id="UP000813463">
    <property type="component" value="Chromosome 4"/>
</dbReference>
<dbReference type="GeneID" id="110790373"/>
<evidence type="ECO:0000313" key="3">
    <source>
        <dbReference type="RefSeq" id="XP_021850849.1"/>
    </source>
</evidence>
<dbReference type="KEGG" id="soe:110790373"/>
<sequence length="286" mass="31666">MEMEEERIGMVLVRASELRSKIANCIQKSTVPNQSQLEGPQTNGDSTSSAKNGEEADDETEALLNICYSFDSLESQLSSLQALRQQQQYEREAVIGEIEYNRKMLLKKLSEYTGEHSDVIQEAEVFASMKVEHDNELLLPPYPSHSLVLDKNYLSRAPYSRKLTQNGLNGGNKSKEIQTRSKSNKLWGGLRFLVHSTAKSMLTLVGVISLLSLAGFEPKLQKKGTNLNVLTLFQQPGAKLKALGARCPPGKVPMMEDGEIRCIVKERVEIPFDSVADSPGVNYGCG</sequence>
<evidence type="ECO:0000256" key="1">
    <source>
        <dbReference type="SAM" id="MobiDB-lite"/>
    </source>
</evidence>
<feature type="region of interest" description="Disordered" evidence="1">
    <location>
        <begin position="29"/>
        <end position="58"/>
    </location>
</feature>
<dbReference type="RefSeq" id="XP_021850849.1">
    <property type="nucleotide sequence ID" value="XM_021995157.2"/>
</dbReference>
<organism evidence="2 3">
    <name type="scientific">Spinacia oleracea</name>
    <name type="common">Spinach</name>
    <dbReference type="NCBI Taxonomy" id="3562"/>
    <lineage>
        <taxon>Eukaryota</taxon>
        <taxon>Viridiplantae</taxon>
        <taxon>Streptophyta</taxon>
        <taxon>Embryophyta</taxon>
        <taxon>Tracheophyta</taxon>
        <taxon>Spermatophyta</taxon>
        <taxon>Magnoliopsida</taxon>
        <taxon>eudicotyledons</taxon>
        <taxon>Gunneridae</taxon>
        <taxon>Pentapetalae</taxon>
        <taxon>Caryophyllales</taxon>
        <taxon>Chenopodiaceae</taxon>
        <taxon>Chenopodioideae</taxon>
        <taxon>Anserineae</taxon>
        <taxon>Spinacia</taxon>
    </lineage>
</organism>
<evidence type="ECO:0000313" key="2">
    <source>
        <dbReference type="Proteomes" id="UP000813463"/>
    </source>
</evidence>
<dbReference type="AlphaFoldDB" id="A0A9R0IMI1"/>
<protein>
    <submittedName>
        <fullName evidence="3">Plastid division protein PDV2</fullName>
    </submittedName>
</protein>
<dbReference type="InterPro" id="IPR038939">
    <property type="entry name" value="PDV1/PDV2"/>
</dbReference>
<feature type="compositionally biased region" description="Polar residues" evidence="1">
    <location>
        <begin position="29"/>
        <end position="51"/>
    </location>
</feature>
<reference evidence="3" key="2">
    <citation type="submission" date="2025-08" db="UniProtKB">
        <authorList>
            <consortium name="RefSeq"/>
        </authorList>
    </citation>
    <scope>IDENTIFICATION</scope>
    <source>
        <tissue evidence="3">Leaf</tissue>
    </source>
</reference>
<dbReference type="OrthoDB" id="436496at2759"/>
<reference evidence="2" key="1">
    <citation type="journal article" date="2021" name="Nat. Commun.">
        <title>Genomic analyses provide insights into spinach domestication and the genetic basis of agronomic traits.</title>
        <authorList>
            <person name="Cai X."/>
            <person name="Sun X."/>
            <person name="Xu C."/>
            <person name="Sun H."/>
            <person name="Wang X."/>
            <person name="Ge C."/>
            <person name="Zhang Z."/>
            <person name="Wang Q."/>
            <person name="Fei Z."/>
            <person name="Jiao C."/>
            <person name="Wang Q."/>
        </authorList>
    </citation>
    <scope>NUCLEOTIDE SEQUENCE [LARGE SCALE GENOMIC DNA]</scope>
    <source>
        <strain evidence="2">cv. Varoflay</strain>
    </source>
</reference>
<dbReference type="PANTHER" id="PTHR33600">
    <property type="entry name" value="PLASTID DIVISION PROTEIN PDV2"/>
    <property type="match status" value="1"/>
</dbReference>
<dbReference type="PANTHER" id="PTHR33600:SF3">
    <property type="entry name" value="PLASTID DIVISION PROTEIN PDV2"/>
    <property type="match status" value="1"/>
</dbReference>
<accession>A0A9R0IMI1</accession>